<keyword evidence="2" id="KW-1185">Reference proteome</keyword>
<dbReference type="AlphaFoldDB" id="A0AAU9K7T9"/>
<sequence length="231" mass="26688">MKPHAIAVSPPKLRRYSEVPRPVSRYSADKVKAVMKESRELYRKHHRLFSQGNVVNYASETPDLSSDDLQIGRVRVEFPKKYSNNESTQIDDTFNYDDNGNNYDSEGSDQILKKWAYSNNKDTKKATLIERFSPISLYDITFDQPKPQKSKNKKPKMAKLCLADKLAKGKPNKSYRKGFTLSTAEELREKSPTFFKNALFKVIKIPQRPKSVNSWTNPRLKSRFSICTDKL</sequence>
<evidence type="ECO:0000313" key="1">
    <source>
        <dbReference type="EMBL" id="CAG9333749.1"/>
    </source>
</evidence>
<organism evidence="1 2">
    <name type="scientific">Blepharisma stoltei</name>
    <dbReference type="NCBI Taxonomy" id="1481888"/>
    <lineage>
        <taxon>Eukaryota</taxon>
        <taxon>Sar</taxon>
        <taxon>Alveolata</taxon>
        <taxon>Ciliophora</taxon>
        <taxon>Postciliodesmatophora</taxon>
        <taxon>Heterotrichea</taxon>
        <taxon>Heterotrichida</taxon>
        <taxon>Blepharismidae</taxon>
        <taxon>Blepharisma</taxon>
    </lineage>
</organism>
<dbReference type="Proteomes" id="UP001162131">
    <property type="component" value="Unassembled WGS sequence"/>
</dbReference>
<protein>
    <submittedName>
        <fullName evidence="1">Uncharacterized protein</fullName>
    </submittedName>
</protein>
<proteinExistence type="predicted"/>
<name>A0AAU9K7T9_9CILI</name>
<accession>A0AAU9K7T9</accession>
<comment type="caution">
    <text evidence="1">The sequence shown here is derived from an EMBL/GenBank/DDBJ whole genome shotgun (WGS) entry which is preliminary data.</text>
</comment>
<evidence type="ECO:0000313" key="2">
    <source>
        <dbReference type="Proteomes" id="UP001162131"/>
    </source>
</evidence>
<gene>
    <name evidence="1" type="ORF">BSTOLATCC_MIC59565</name>
</gene>
<reference evidence="1" key="1">
    <citation type="submission" date="2021-09" db="EMBL/GenBank/DDBJ databases">
        <authorList>
            <consortium name="AG Swart"/>
            <person name="Singh M."/>
            <person name="Singh A."/>
            <person name="Seah K."/>
            <person name="Emmerich C."/>
        </authorList>
    </citation>
    <scope>NUCLEOTIDE SEQUENCE</scope>
    <source>
        <strain evidence="1">ATCC30299</strain>
    </source>
</reference>
<dbReference type="EMBL" id="CAJZBQ010000057">
    <property type="protein sequence ID" value="CAG9333749.1"/>
    <property type="molecule type" value="Genomic_DNA"/>
</dbReference>